<protein>
    <submittedName>
        <fullName evidence="1">Uncharacterized protein</fullName>
    </submittedName>
</protein>
<sequence>MFVFPAEPLGLRFLSTLPDAFTRPLKKICEILFKISHRKAAIA</sequence>
<proteinExistence type="predicted"/>
<name>C8PNK5_9SPIR</name>
<organism evidence="1 2">
    <name type="scientific">Treponema vincentii ATCC 35580</name>
    <dbReference type="NCBI Taxonomy" id="596324"/>
    <lineage>
        <taxon>Bacteria</taxon>
        <taxon>Pseudomonadati</taxon>
        <taxon>Spirochaetota</taxon>
        <taxon>Spirochaetia</taxon>
        <taxon>Spirochaetales</taxon>
        <taxon>Treponemataceae</taxon>
        <taxon>Treponema</taxon>
    </lineage>
</organism>
<dbReference type="EMBL" id="ACYH01000014">
    <property type="protein sequence ID" value="EEV21016.1"/>
    <property type="molecule type" value="Genomic_DNA"/>
</dbReference>
<dbReference type="STRING" id="596324.TREVI0001_2401"/>
<reference evidence="1 2" key="1">
    <citation type="submission" date="2009-07" db="EMBL/GenBank/DDBJ databases">
        <authorList>
            <person name="Madupu R."/>
            <person name="Sebastian Y."/>
            <person name="Durkin A.S."/>
            <person name="Torralba M."/>
            <person name="Methe B."/>
            <person name="Sutton G.G."/>
            <person name="Strausberg R.L."/>
            <person name="Nelson K.E."/>
        </authorList>
    </citation>
    <scope>NUCLEOTIDE SEQUENCE [LARGE SCALE GENOMIC DNA]</scope>
    <source>
        <strain evidence="1 2">ATCC 35580</strain>
    </source>
</reference>
<comment type="caution">
    <text evidence="1">The sequence shown here is derived from an EMBL/GenBank/DDBJ whole genome shotgun (WGS) entry which is preliminary data.</text>
</comment>
<evidence type="ECO:0000313" key="1">
    <source>
        <dbReference type="EMBL" id="EEV21016.1"/>
    </source>
</evidence>
<evidence type="ECO:0000313" key="2">
    <source>
        <dbReference type="Proteomes" id="UP000004509"/>
    </source>
</evidence>
<dbReference type="Proteomes" id="UP000004509">
    <property type="component" value="Unassembled WGS sequence"/>
</dbReference>
<gene>
    <name evidence="1" type="ORF">TREVI0001_2401</name>
</gene>
<accession>C8PNK5</accession>
<dbReference type="AlphaFoldDB" id="C8PNK5"/>